<keyword evidence="9" id="KW-0210">Decarboxylase</keyword>
<comment type="cofactor">
    <cofactor evidence="1 7 8">
        <name>pyridoxal 5'-phosphate</name>
        <dbReference type="ChEBI" id="CHEBI:597326"/>
    </cofactor>
</comment>
<dbReference type="NCBIfam" id="TIGR01788">
    <property type="entry name" value="Glu-decarb-GAD"/>
    <property type="match status" value="1"/>
</dbReference>
<reference evidence="11 12" key="1">
    <citation type="submission" date="2018-03" db="EMBL/GenBank/DDBJ databases">
        <title>Streptomyces dioscori sp. nov., a novel endophytic actinobacterium isolated from bulbil of Dioscorea bulbifera L.</title>
        <authorList>
            <person name="Zhikuan W."/>
        </authorList>
    </citation>
    <scope>NUCLEOTIDE SEQUENCE [LARGE SCALE GENOMIC DNA]</scope>
    <source>
        <strain evidence="11 12">A217</strain>
    </source>
</reference>
<dbReference type="PANTHER" id="PTHR43321">
    <property type="entry name" value="GLUTAMATE DECARBOXYLASE"/>
    <property type="match status" value="1"/>
</dbReference>
<keyword evidence="5 8" id="KW-0456">Lyase</keyword>
<dbReference type="GO" id="GO:0006538">
    <property type="term" value="P:L-glutamate catabolic process"/>
    <property type="evidence" value="ECO:0007669"/>
    <property type="project" value="TreeGrafter"/>
</dbReference>
<comment type="similarity">
    <text evidence="2 8">Belongs to the group II decarboxylase family.</text>
</comment>
<dbReference type="Gene3D" id="4.10.280.50">
    <property type="match status" value="1"/>
</dbReference>
<dbReference type="CDD" id="cd06450">
    <property type="entry name" value="DOPA_deC_like"/>
    <property type="match status" value="1"/>
</dbReference>
<dbReference type="GO" id="GO:0004351">
    <property type="term" value="F:glutamate decarboxylase activity"/>
    <property type="evidence" value="ECO:0007669"/>
    <property type="project" value="UniProtKB-EC"/>
</dbReference>
<dbReference type="OrthoDB" id="3401800at2"/>
<dbReference type="EMBL" id="PYBJ01000013">
    <property type="protein sequence ID" value="PSM41673.1"/>
    <property type="molecule type" value="Genomic_DNA"/>
</dbReference>
<dbReference type="InterPro" id="IPR015424">
    <property type="entry name" value="PyrdxlP-dep_Trfase"/>
</dbReference>
<evidence type="ECO:0000256" key="10">
    <source>
        <dbReference type="SAM" id="MobiDB-lite"/>
    </source>
</evidence>
<keyword evidence="12" id="KW-1185">Reference proteome</keyword>
<evidence type="ECO:0000256" key="6">
    <source>
        <dbReference type="ARBA" id="ARBA00048868"/>
    </source>
</evidence>
<dbReference type="GO" id="GO:0005829">
    <property type="term" value="C:cytosol"/>
    <property type="evidence" value="ECO:0007669"/>
    <property type="project" value="TreeGrafter"/>
</dbReference>
<dbReference type="FunFam" id="3.40.640.10:FF:000017">
    <property type="entry name" value="Glutamate decarboxylase"/>
    <property type="match status" value="1"/>
</dbReference>
<dbReference type="InterPro" id="IPR010107">
    <property type="entry name" value="Glutamate_decarboxylase"/>
</dbReference>
<sequence length="468" mass="52193">MALHKGPAKSDEHRSTVNPFYGEANPVDGMTEAPPQHRLPDGPLAPSTAYQLVHDELMLDGNSRLNLATFVTTWMEPQADVLLGECRDKNMIDKDEYPRTAELERRCVAMLADLWNAPDPAAAVGCSTTGSSEACMLAGMALKRRWTQRNADRYPGARPNLVMGVNVQVCWDKFCNFWEVEARQVPMEGDRFHLDPRAAAELCDENTIGVVGVLGSTFDGSYEPIAELCAALDELQERTGLDIPVHVDGASGAMVAPFVDEDLVWDFRLPRVSSINTSGHKYGLVYPGVGWALWRSPAELPEELVFRVNYLGGDMPTFALNFSRPGAQVVAQYYTFLRLGREGYRAVQQTTRDVAMGLAERIGALDEFRLLTRGDELPVFAFTTAPDVTAFDVFDVSRRMRERGWLLPAYTFPAHREDLSVLRVVCRNGFSSDLAQLFLEDLHRLLPELRCQSRPLARDKEAATGFHH</sequence>
<organism evidence="11 12">
    <name type="scientific">Streptomyces dioscori</name>
    <dbReference type="NCBI Taxonomy" id="2109333"/>
    <lineage>
        <taxon>Bacteria</taxon>
        <taxon>Bacillati</taxon>
        <taxon>Actinomycetota</taxon>
        <taxon>Actinomycetes</taxon>
        <taxon>Kitasatosporales</taxon>
        <taxon>Streptomycetaceae</taxon>
        <taxon>Streptomyces</taxon>
        <taxon>Streptomyces aurantiacus group</taxon>
    </lineage>
</organism>
<evidence type="ECO:0000256" key="7">
    <source>
        <dbReference type="PIRSR" id="PIRSR602129-50"/>
    </source>
</evidence>
<dbReference type="RefSeq" id="WP_107018194.1">
    <property type="nucleotide sequence ID" value="NZ_KZ679044.1"/>
</dbReference>
<name>A0A2P8Q602_9ACTN</name>
<dbReference type="AlphaFoldDB" id="A0A2P8Q602"/>
<gene>
    <name evidence="11" type="ORF">C6Y14_20620</name>
</gene>
<dbReference type="Pfam" id="PF00282">
    <property type="entry name" value="Pyridoxal_deC"/>
    <property type="match status" value="1"/>
</dbReference>
<dbReference type="PANTHER" id="PTHR43321:SF3">
    <property type="entry name" value="GLUTAMATE DECARBOXYLASE"/>
    <property type="match status" value="1"/>
</dbReference>
<evidence type="ECO:0000256" key="4">
    <source>
        <dbReference type="ARBA" id="ARBA00022898"/>
    </source>
</evidence>
<feature type="region of interest" description="Disordered" evidence="10">
    <location>
        <begin position="1"/>
        <end position="44"/>
    </location>
</feature>
<protein>
    <recommendedName>
        <fullName evidence="3 9">Glutamate decarboxylase</fullName>
        <ecNumber evidence="3 9">4.1.1.15</ecNumber>
    </recommendedName>
</protein>
<keyword evidence="4 7" id="KW-0663">Pyridoxal phosphate</keyword>
<dbReference type="GO" id="GO:0030170">
    <property type="term" value="F:pyridoxal phosphate binding"/>
    <property type="evidence" value="ECO:0007669"/>
    <property type="project" value="InterPro"/>
</dbReference>
<comment type="caution">
    <text evidence="11">The sequence shown here is derived from an EMBL/GenBank/DDBJ whole genome shotgun (WGS) entry which is preliminary data.</text>
</comment>
<proteinExistence type="inferred from homology"/>
<evidence type="ECO:0000256" key="3">
    <source>
        <dbReference type="ARBA" id="ARBA00012421"/>
    </source>
</evidence>
<evidence type="ECO:0000256" key="5">
    <source>
        <dbReference type="ARBA" id="ARBA00023239"/>
    </source>
</evidence>
<dbReference type="Proteomes" id="UP000240429">
    <property type="component" value="Unassembled WGS sequence"/>
</dbReference>
<evidence type="ECO:0000313" key="12">
    <source>
        <dbReference type="Proteomes" id="UP000240429"/>
    </source>
</evidence>
<evidence type="ECO:0000256" key="9">
    <source>
        <dbReference type="RuleBase" id="RU361171"/>
    </source>
</evidence>
<dbReference type="InterPro" id="IPR015421">
    <property type="entry name" value="PyrdxlP-dep_Trfase_major"/>
</dbReference>
<dbReference type="Gene3D" id="3.40.640.10">
    <property type="entry name" value="Type I PLP-dependent aspartate aminotransferase-like (Major domain)"/>
    <property type="match status" value="1"/>
</dbReference>
<dbReference type="InterPro" id="IPR002129">
    <property type="entry name" value="PyrdxlP-dep_de-COase"/>
</dbReference>
<dbReference type="Gene3D" id="3.90.1150.160">
    <property type="match status" value="1"/>
</dbReference>
<dbReference type="SUPFAM" id="SSF53383">
    <property type="entry name" value="PLP-dependent transferases"/>
    <property type="match status" value="1"/>
</dbReference>
<dbReference type="EC" id="4.1.1.15" evidence="3 9"/>
<evidence type="ECO:0000313" key="11">
    <source>
        <dbReference type="EMBL" id="PSM41673.1"/>
    </source>
</evidence>
<comment type="catalytic activity">
    <reaction evidence="6 9">
        <text>L-glutamate + H(+) = 4-aminobutanoate + CO2</text>
        <dbReference type="Rhea" id="RHEA:17785"/>
        <dbReference type="ChEBI" id="CHEBI:15378"/>
        <dbReference type="ChEBI" id="CHEBI:16526"/>
        <dbReference type="ChEBI" id="CHEBI:29985"/>
        <dbReference type="ChEBI" id="CHEBI:59888"/>
        <dbReference type="EC" id="4.1.1.15"/>
    </reaction>
</comment>
<dbReference type="GO" id="GO:0004058">
    <property type="term" value="F:aromatic-L-amino-acid decarboxylase activity"/>
    <property type="evidence" value="ECO:0007669"/>
    <property type="project" value="UniProtKB-ARBA"/>
</dbReference>
<feature type="modified residue" description="N6-(pyridoxal phosphate)lysine" evidence="7">
    <location>
        <position position="281"/>
    </location>
</feature>
<evidence type="ECO:0000256" key="2">
    <source>
        <dbReference type="ARBA" id="ARBA00009533"/>
    </source>
</evidence>
<evidence type="ECO:0000256" key="8">
    <source>
        <dbReference type="RuleBase" id="RU000382"/>
    </source>
</evidence>
<evidence type="ECO:0000256" key="1">
    <source>
        <dbReference type="ARBA" id="ARBA00001933"/>
    </source>
</evidence>
<accession>A0A2P8Q602</accession>